<dbReference type="RefSeq" id="WP_185045875.1">
    <property type="nucleotide sequence ID" value="NZ_BAABFG010000005.1"/>
</dbReference>
<feature type="signal peptide" evidence="2">
    <location>
        <begin position="1"/>
        <end position="18"/>
    </location>
</feature>
<evidence type="ECO:0000256" key="1">
    <source>
        <dbReference type="SAM" id="MobiDB-lite"/>
    </source>
</evidence>
<organism evidence="3 4">
    <name type="scientific">Actinoplanes octamycinicus</name>
    <dbReference type="NCBI Taxonomy" id="135948"/>
    <lineage>
        <taxon>Bacteria</taxon>
        <taxon>Bacillati</taxon>
        <taxon>Actinomycetota</taxon>
        <taxon>Actinomycetes</taxon>
        <taxon>Micromonosporales</taxon>
        <taxon>Micromonosporaceae</taxon>
        <taxon>Actinoplanes</taxon>
    </lineage>
</organism>
<accession>A0A7W7H7V3</accession>
<sequence>MGVALAALLTAGAGYALTAGDDAGSTRPTVPAPVASAGTPVPDEHPVNDVTPAAAVPTTTSPTVAPRRRKSTPAAPSRTARTGKPAVTAGHGNPGAGGVPNATTGRPESELSAH</sequence>
<keyword evidence="2" id="KW-0732">Signal</keyword>
<reference evidence="3 4" key="1">
    <citation type="submission" date="2020-08" db="EMBL/GenBank/DDBJ databases">
        <title>Sequencing the genomes of 1000 actinobacteria strains.</title>
        <authorList>
            <person name="Klenk H.-P."/>
        </authorList>
    </citation>
    <scope>NUCLEOTIDE SEQUENCE [LARGE SCALE GENOMIC DNA]</scope>
    <source>
        <strain evidence="3 4">DSM 45809</strain>
    </source>
</reference>
<evidence type="ECO:0000313" key="3">
    <source>
        <dbReference type="EMBL" id="MBB4745595.1"/>
    </source>
</evidence>
<dbReference type="EMBL" id="JACHNB010000001">
    <property type="protein sequence ID" value="MBB4745595.1"/>
    <property type="molecule type" value="Genomic_DNA"/>
</dbReference>
<dbReference type="Proteomes" id="UP000546162">
    <property type="component" value="Unassembled WGS sequence"/>
</dbReference>
<gene>
    <name evidence="3" type="ORF">BJY16_009054</name>
</gene>
<keyword evidence="4" id="KW-1185">Reference proteome</keyword>
<feature type="chain" id="PRO_5039730335" evidence="2">
    <location>
        <begin position="19"/>
        <end position="114"/>
    </location>
</feature>
<proteinExistence type="predicted"/>
<comment type="caution">
    <text evidence="3">The sequence shown here is derived from an EMBL/GenBank/DDBJ whole genome shotgun (WGS) entry which is preliminary data.</text>
</comment>
<name>A0A7W7H7V3_9ACTN</name>
<evidence type="ECO:0000313" key="4">
    <source>
        <dbReference type="Proteomes" id="UP000546162"/>
    </source>
</evidence>
<feature type="region of interest" description="Disordered" evidence="1">
    <location>
        <begin position="17"/>
        <end position="114"/>
    </location>
</feature>
<evidence type="ECO:0000256" key="2">
    <source>
        <dbReference type="SAM" id="SignalP"/>
    </source>
</evidence>
<feature type="compositionally biased region" description="Low complexity" evidence="1">
    <location>
        <begin position="48"/>
        <end position="65"/>
    </location>
</feature>
<protein>
    <submittedName>
        <fullName evidence="3">Uncharacterized protein</fullName>
    </submittedName>
</protein>
<dbReference type="AlphaFoldDB" id="A0A7W7H7V3"/>